<evidence type="ECO:0000313" key="2">
    <source>
        <dbReference type="Proteomes" id="UP000664654"/>
    </source>
</evidence>
<dbReference type="RefSeq" id="WP_206575488.1">
    <property type="nucleotide sequence ID" value="NZ_JAFKCV010000017.1"/>
</dbReference>
<dbReference type="AlphaFoldDB" id="A0A939DSZ6"/>
<gene>
    <name evidence="1" type="ORF">J0A66_19260</name>
</gene>
<accession>A0A939DSZ6</accession>
<reference evidence="1" key="1">
    <citation type="submission" date="2021-03" db="EMBL/GenBank/DDBJ databases">
        <title>novel species isolated from a fishpond in China.</title>
        <authorList>
            <person name="Lu H."/>
            <person name="Cai Z."/>
        </authorList>
    </citation>
    <scope>NUCLEOTIDE SEQUENCE</scope>
    <source>
        <strain evidence="1">JCM 30855</strain>
    </source>
</reference>
<protein>
    <submittedName>
        <fullName evidence="1">Uncharacterized protein</fullName>
    </submittedName>
</protein>
<proteinExistence type="predicted"/>
<comment type="caution">
    <text evidence="1">The sequence shown here is derived from an EMBL/GenBank/DDBJ whole genome shotgun (WGS) entry which is preliminary data.</text>
</comment>
<keyword evidence="2" id="KW-1185">Reference proteome</keyword>
<dbReference type="Proteomes" id="UP000664654">
    <property type="component" value="Unassembled WGS sequence"/>
</dbReference>
<organism evidence="1 2">
    <name type="scientific">Bowmanella dokdonensis</name>
    <dbReference type="NCBI Taxonomy" id="751969"/>
    <lineage>
        <taxon>Bacteria</taxon>
        <taxon>Pseudomonadati</taxon>
        <taxon>Pseudomonadota</taxon>
        <taxon>Gammaproteobacteria</taxon>
        <taxon>Alteromonadales</taxon>
        <taxon>Alteromonadaceae</taxon>
        <taxon>Bowmanella</taxon>
    </lineage>
</organism>
<dbReference type="EMBL" id="JAFKCV010000017">
    <property type="protein sequence ID" value="MBN7827376.1"/>
    <property type="molecule type" value="Genomic_DNA"/>
</dbReference>
<evidence type="ECO:0000313" key="1">
    <source>
        <dbReference type="EMBL" id="MBN7827376.1"/>
    </source>
</evidence>
<name>A0A939DSZ6_9ALTE</name>
<sequence>MQLPYCILQQINLHSPGTPLLLHRFYVPYKEQRLACFVTDLQGNVLERVFYGKDRRYWQASQVIEKALCVAIRKELRLAA</sequence>